<keyword evidence="4 7" id="KW-1133">Transmembrane helix</keyword>
<accession>A0ABS8D0X5</accession>
<evidence type="ECO:0000256" key="7">
    <source>
        <dbReference type="SAM" id="Phobius"/>
    </source>
</evidence>
<feature type="transmembrane region" description="Helical" evidence="7">
    <location>
        <begin position="346"/>
        <end position="371"/>
    </location>
</feature>
<comment type="similarity">
    <text evidence="6">Belongs to the ABC-4 integral membrane protein family.</text>
</comment>
<protein>
    <submittedName>
        <fullName evidence="9">ABC transporter permease</fullName>
    </submittedName>
</protein>
<proteinExistence type="inferred from homology"/>
<dbReference type="RefSeq" id="WP_226924339.1">
    <property type="nucleotide sequence ID" value="NZ_BAABXU010000001.1"/>
</dbReference>
<dbReference type="InterPro" id="IPR050250">
    <property type="entry name" value="Macrolide_Exporter_MacB"/>
</dbReference>
<evidence type="ECO:0000313" key="9">
    <source>
        <dbReference type="EMBL" id="MCB5447376.1"/>
    </source>
</evidence>
<feature type="transmembrane region" description="Helical" evidence="7">
    <location>
        <begin position="21"/>
        <end position="41"/>
    </location>
</feature>
<evidence type="ECO:0000256" key="4">
    <source>
        <dbReference type="ARBA" id="ARBA00022989"/>
    </source>
</evidence>
<comment type="caution">
    <text evidence="9">The sequence shown here is derived from an EMBL/GenBank/DDBJ whole genome shotgun (WGS) entry which is preliminary data.</text>
</comment>
<evidence type="ECO:0000256" key="3">
    <source>
        <dbReference type="ARBA" id="ARBA00022692"/>
    </source>
</evidence>
<evidence type="ECO:0000256" key="1">
    <source>
        <dbReference type="ARBA" id="ARBA00004651"/>
    </source>
</evidence>
<reference evidence="9 10" key="1">
    <citation type="submission" date="2021-10" db="EMBL/GenBank/DDBJ databases">
        <title>Collection of gut derived symbiotic bacterial strains cultured from healthy donors.</title>
        <authorList>
            <person name="Lin H."/>
            <person name="Littmann E."/>
            <person name="Claire K."/>
            <person name="Pamer E."/>
        </authorList>
    </citation>
    <scope>NUCLEOTIDE SEQUENCE [LARGE SCALE GENOMIC DNA]</scope>
    <source>
        <strain evidence="9 10">MSK.17.68</strain>
    </source>
</reference>
<keyword evidence="3 7" id="KW-0812">Transmembrane</keyword>
<dbReference type="EMBL" id="JAJBMB010000022">
    <property type="protein sequence ID" value="MCB5447376.1"/>
    <property type="molecule type" value="Genomic_DNA"/>
</dbReference>
<dbReference type="PANTHER" id="PTHR30572">
    <property type="entry name" value="MEMBRANE COMPONENT OF TRANSPORTER-RELATED"/>
    <property type="match status" value="1"/>
</dbReference>
<keyword evidence="5 7" id="KW-0472">Membrane</keyword>
<dbReference type="Pfam" id="PF02687">
    <property type="entry name" value="FtsX"/>
    <property type="match status" value="1"/>
</dbReference>
<organism evidence="9 10">
    <name type="scientific">Intestinibacter bartlettii</name>
    <dbReference type="NCBI Taxonomy" id="261299"/>
    <lineage>
        <taxon>Bacteria</taxon>
        <taxon>Bacillati</taxon>
        <taxon>Bacillota</taxon>
        <taxon>Clostridia</taxon>
        <taxon>Peptostreptococcales</taxon>
        <taxon>Peptostreptococcaceae</taxon>
        <taxon>Intestinibacter</taxon>
    </lineage>
</organism>
<comment type="subcellular location">
    <subcellularLocation>
        <location evidence="1">Cell membrane</location>
        <topology evidence="1">Multi-pass membrane protein</topology>
    </subcellularLocation>
</comment>
<name>A0ABS8D0X5_9FIRM</name>
<dbReference type="PANTHER" id="PTHR30572:SF4">
    <property type="entry name" value="ABC TRANSPORTER PERMEASE YTRF"/>
    <property type="match status" value="1"/>
</dbReference>
<dbReference type="InterPro" id="IPR003838">
    <property type="entry name" value="ABC3_permease_C"/>
</dbReference>
<dbReference type="Proteomes" id="UP001299409">
    <property type="component" value="Unassembled WGS sequence"/>
</dbReference>
<evidence type="ECO:0000256" key="5">
    <source>
        <dbReference type="ARBA" id="ARBA00023136"/>
    </source>
</evidence>
<keyword evidence="2" id="KW-1003">Cell membrane</keyword>
<feature type="transmembrane region" description="Helical" evidence="7">
    <location>
        <begin position="386"/>
        <end position="407"/>
    </location>
</feature>
<evidence type="ECO:0000313" key="10">
    <source>
        <dbReference type="Proteomes" id="UP001299409"/>
    </source>
</evidence>
<evidence type="ECO:0000259" key="8">
    <source>
        <dbReference type="Pfam" id="PF02687"/>
    </source>
</evidence>
<feature type="transmembrane region" description="Helical" evidence="7">
    <location>
        <begin position="282"/>
        <end position="311"/>
    </location>
</feature>
<sequence>MNIFYYIKLSYKNLFNKKKYLYKNIFILSITFILMITVLSITKSLNLFIDNNIFKSTLYRTVMVSYEKNNPWNEKSVINKLKNYDFVIDVQKYLYPFGVYIDNSDKIFSNDLSNELILKVGYCNEMPKVINGENLTNESLGVGIIPKKFYPDGSLGTEIKKENVSFLNGEDFIGKYITTKYNICDENDKKIDVGTYTFKVIGVYDSVNNIDEANTVYIPYKDLEKIQNYYNEKVKTETNIDIGENYETVIALVDDTKKIEIIENYFSSQMNISAFRQMSQGWVDVICVIVFFIGIGLSIISFIYSIISISLNMFNSIQKRQNEIGILKAIGYTNKHIKRLILCESLIISFISLVVSILISKIILIILNIFVCNNLSIYMQNLKFDISIQIIVIGFVTMFITIVFSSFKSIKFATKVTPAKLVKFKY</sequence>
<gene>
    <name evidence="9" type="ORF">LIP50_14315</name>
</gene>
<evidence type="ECO:0000256" key="2">
    <source>
        <dbReference type="ARBA" id="ARBA00022475"/>
    </source>
</evidence>
<keyword evidence="10" id="KW-1185">Reference proteome</keyword>
<feature type="domain" description="ABC3 transporter permease C-terminal" evidence="8">
    <location>
        <begin position="297"/>
        <end position="418"/>
    </location>
</feature>
<evidence type="ECO:0000256" key="6">
    <source>
        <dbReference type="ARBA" id="ARBA00038076"/>
    </source>
</evidence>